<sequence length="511" mass="57475">MATVAETLLSPQSWPASLWVLLLTGLATLAVQVCWRPALPKNAPKWWKEGDWPVLGALRFYSQRADFYREAISHSPSGNFSFYVGKKQLIGLSGPEARKAFFDSRDLSLSEGFAELSTGGPAADRTMDNFSAFFNRNLIAMLKKENFVKNLDLMAGDTRKACEALAAAPPSKADPAWKVTNPFDSLYQVVYQLTMRTVGANDIAEDPELLRKTLSMFERFEKYNSTLKIVFPWFPAPGHLLRIYNGTRLAMVFQKLIDRRTKTGKKGNDALQYLIDQGAGIRDIITFQIGALFAGQINSGINAAWVQVHLARNPEWLARVRDEVDAAVARHRLEESQTPAEVLSTLTVDDWESEFPLIDLCLRESIRITLPGTAFRKNVSGRDIPIGSTGEVIPAGAFAAYWPDEVHLDENLYPDPLRFDPGRYFENRAEDKKAHHGYLGWGSGRHPCLGMKFAKLEMAFITAYFVVMFDFELSDKDGNLSTKAPRPVCRNQKQAEKPKEPIYLRYKPRAP</sequence>
<dbReference type="EMBL" id="QJNU01000112">
    <property type="protein sequence ID" value="RYP06923.1"/>
    <property type="molecule type" value="Genomic_DNA"/>
</dbReference>
<dbReference type="Proteomes" id="UP000293360">
    <property type="component" value="Unassembled WGS sequence"/>
</dbReference>
<feature type="region of interest" description="Disordered" evidence="8">
    <location>
        <begin position="482"/>
        <end position="511"/>
    </location>
</feature>
<dbReference type="Gene3D" id="1.10.630.10">
    <property type="entry name" value="Cytochrome P450"/>
    <property type="match status" value="1"/>
</dbReference>
<keyword evidence="9" id="KW-0472">Membrane</keyword>
<keyword evidence="9" id="KW-1133">Transmembrane helix</keyword>
<keyword evidence="3 7" id="KW-0349">Heme</keyword>
<accession>A0A4Q4TNK4</accession>
<keyword evidence="9" id="KW-0812">Transmembrane</keyword>
<dbReference type="STRING" id="155417.A0A4Q4TNK4"/>
<proteinExistence type="inferred from homology"/>
<dbReference type="Pfam" id="PF00067">
    <property type="entry name" value="p450"/>
    <property type="match status" value="1"/>
</dbReference>
<gene>
    <name evidence="10" type="ORF">DL764_002871</name>
</gene>
<dbReference type="AlphaFoldDB" id="A0A4Q4TNK4"/>
<protein>
    <recommendedName>
        <fullName evidence="12">Cytochrome P450</fullName>
    </recommendedName>
</protein>
<dbReference type="PANTHER" id="PTHR24304:SF2">
    <property type="entry name" value="24-HYDROXYCHOLESTEROL 7-ALPHA-HYDROXYLASE"/>
    <property type="match status" value="1"/>
</dbReference>
<dbReference type="OrthoDB" id="1055148at2759"/>
<feature type="binding site" description="axial binding residue" evidence="7">
    <location>
        <position position="448"/>
    </location>
    <ligand>
        <name>heme</name>
        <dbReference type="ChEBI" id="CHEBI:30413"/>
    </ligand>
    <ligandPart>
        <name>Fe</name>
        <dbReference type="ChEBI" id="CHEBI:18248"/>
    </ligandPart>
</feature>
<dbReference type="InterPro" id="IPR050529">
    <property type="entry name" value="CYP450_sterol_14alpha_dmase"/>
</dbReference>
<evidence type="ECO:0008006" key="12">
    <source>
        <dbReference type="Google" id="ProtNLM"/>
    </source>
</evidence>
<keyword evidence="11" id="KW-1185">Reference proteome</keyword>
<feature type="transmembrane region" description="Helical" evidence="9">
    <location>
        <begin position="16"/>
        <end position="35"/>
    </location>
</feature>
<dbReference type="PANTHER" id="PTHR24304">
    <property type="entry name" value="CYTOCHROME P450 FAMILY 7"/>
    <property type="match status" value="1"/>
</dbReference>
<name>A0A4Q4TNK4_9PEZI</name>
<keyword evidence="4 7" id="KW-0479">Metal-binding</keyword>
<dbReference type="InterPro" id="IPR002403">
    <property type="entry name" value="Cyt_P450_E_grp-IV"/>
</dbReference>
<evidence type="ECO:0000256" key="3">
    <source>
        <dbReference type="ARBA" id="ARBA00022617"/>
    </source>
</evidence>
<evidence type="ECO:0000256" key="6">
    <source>
        <dbReference type="ARBA" id="ARBA00023033"/>
    </source>
</evidence>
<evidence type="ECO:0000256" key="8">
    <source>
        <dbReference type="SAM" id="MobiDB-lite"/>
    </source>
</evidence>
<comment type="caution">
    <text evidence="10">The sequence shown here is derived from an EMBL/GenBank/DDBJ whole genome shotgun (WGS) entry which is preliminary data.</text>
</comment>
<dbReference type="SUPFAM" id="SSF48264">
    <property type="entry name" value="Cytochrome P450"/>
    <property type="match status" value="1"/>
</dbReference>
<dbReference type="GO" id="GO:0020037">
    <property type="term" value="F:heme binding"/>
    <property type="evidence" value="ECO:0007669"/>
    <property type="project" value="InterPro"/>
</dbReference>
<dbReference type="PRINTS" id="PR00465">
    <property type="entry name" value="EP450IV"/>
</dbReference>
<dbReference type="InterPro" id="IPR036396">
    <property type="entry name" value="Cyt_P450_sf"/>
</dbReference>
<dbReference type="GO" id="GO:0005506">
    <property type="term" value="F:iron ion binding"/>
    <property type="evidence" value="ECO:0007669"/>
    <property type="project" value="InterPro"/>
</dbReference>
<reference evidence="10 11" key="1">
    <citation type="submission" date="2018-06" db="EMBL/GenBank/DDBJ databases">
        <title>Complete Genomes of Monosporascus.</title>
        <authorList>
            <person name="Robinson A.J."/>
            <person name="Natvig D.O."/>
        </authorList>
    </citation>
    <scope>NUCLEOTIDE SEQUENCE [LARGE SCALE GENOMIC DNA]</scope>
    <source>
        <strain evidence="10 11">CBS 110550</strain>
    </source>
</reference>
<comment type="similarity">
    <text evidence="2">Belongs to the cytochrome P450 family.</text>
</comment>
<evidence type="ECO:0000313" key="10">
    <source>
        <dbReference type="EMBL" id="RYP06923.1"/>
    </source>
</evidence>
<evidence type="ECO:0000256" key="2">
    <source>
        <dbReference type="ARBA" id="ARBA00010617"/>
    </source>
</evidence>
<evidence type="ECO:0000256" key="1">
    <source>
        <dbReference type="ARBA" id="ARBA00001971"/>
    </source>
</evidence>
<comment type="cofactor">
    <cofactor evidence="1 7">
        <name>heme</name>
        <dbReference type="ChEBI" id="CHEBI:30413"/>
    </cofactor>
</comment>
<keyword evidence="5 7" id="KW-0408">Iron</keyword>
<evidence type="ECO:0000256" key="9">
    <source>
        <dbReference type="SAM" id="Phobius"/>
    </source>
</evidence>
<dbReference type="GO" id="GO:0004497">
    <property type="term" value="F:monooxygenase activity"/>
    <property type="evidence" value="ECO:0007669"/>
    <property type="project" value="UniProtKB-KW"/>
</dbReference>
<feature type="compositionally biased region" description="Basic and acidic residues" evidence="8">
    <location>
        <begin position="493"/>
        <end position="502"/>
    </location>
</feature>
<dbReference type="GO" id="GO:0016705">
    <property type="term" value="F:oxidoreductase activity, acting on paired donors, with incorporation or reduction of molecular oxygen"/>
    <property type="evidence" value="ECO:0007669"/>
    <property type="project" value="InterPro"/>
</dbReference>
<evidence type="ECO:0000256" key="4">
    <source>
        <dbReference type="ARBA" id="ARBA00022723"/>
    </source>
</evidence>
<keyword evidence="6" id="KW-0503">Monooxygenase</keyword>
<evidence type="ECO:0000256" key="5">
    <source>
        <dbReference type="ARBA" id="ARBA00023004"/>
    </source>
</evidence>
<evidence type="ECO:0000256" key="7">
    <source>
        <dbReference type="PIRSR" id="PIRSR602403-1"/>
    </source>
</evidence>
<dbReference type="InterPro" id="IPR001128">
    <property type="entry name" value="Cyt_P450"/>
</dbReference>
<dbReference type="CDD" id="cd00302">
    <property type="entry name" value="cytochrome_P450"/>
    <property type="match status" value="1"/>
</dbReference>
<keyword evidence="6" id="KW-0560">Oxidoreductase</keyword>
<evidence type="ECO:0000313" key="11">
    <source>
        <dbReference type="Proteomes" id="UP000293360"/>
    </source>
</evidence>
<organism evidence="10 11">
    <name type="scientific">Monosporascus ibericus</name>
    <dbReference type="NCBI Taxonomy" id="155417"/>
    <lineage>
        <taxon>Eukaryota</taxon>
        <taxon>Fungi</taxon>
        <taxon>Dikarya</taxon>
        <taxon>Ascomycota</taxon>
        <taxon>Pezizomycotina</taxon>
        <taxon>Sordariomycetes</taxon>
        <taxon>Xylariomycetidae</taxon>
        <taxon>Xylariales</taxon>
        <taxon>Xylariales incertae sedis</taxon>
        <taxon>Monosporascus</taxon>
    </lineage>
</organism>